<protein>
    <recommendedName>
        <fullName evidence="3">DUF2157 domain-containing protein</fullName>
    </recommendedName>
</protein>
<dbReference type="Proteomes" id="UP000063229">
    <property type="component" value="Chromosome"/>
</dbReference>
<sequence length="342" mass="38071">MSPDRRNRQIHDALDQWLREGQIDPVAHNRIGELYPLTRWDWRSLGRWFLTFGAISLAASLLLFLREHLTFTPPKLAISLSVLTLGLFVVGRWLPGKGLRMLGSTAELLGGFALISVSFVVGMIYSDGSGNWPALLLIDLLVLLVLSYALGNVLLLTLCSVLFFVWFGGRSGYVSGWGAYWFGMNYPLRFLGAATVLVAAGALHMRCEARLLARYSGFAKVWISCGLFVGEMSLWLLSLFGSYDLIDGPWHFAEDGELLMFNLLWALVSLGVLTVGLRQRFGMLVGYGLTFLIIQLYTLFFTQLAETLGWLLSLLIAGGGLLVLVIWLESQRQKRRAAISEA</sequence>
<evidence type="ECO:0000313" key="1">
    <source>
        <dbReference type="EMBL" id="AMB84997.1"/>
    </source>
</evidence>
<dbReference type="KEGG" id="pagb:AWM79_06610"/>
<evidence type="ECO:0000313" key="2">
    <source>
        <dbReference type="Proteomes" id="UP000063229"/>
    </source>
</evidence>
<organism evidence="1 2">
    <name type="scientific">Pseudomonas agarici</name>
    <dbReference type="NCBI Taxonomy" id="46677"/>
    <lineage>
        <taxon>Bacteria</taxon>
        <taxon>Pseudomonadati</taxon>
        <taxon>Pseudomonadota</taxon>
        <taxon>Gammaproteobacteria</taxon>
        <taxon>Pseudomonadales</taxon>
        <taxon>Pseudomonadaceae</taxon>
        <taxon>Pseudomonas</taxon>
    </lineage>
</organism>
<dbReference type="RefSeq" id="WP_017133765.1">
    <property type="nucleotide sequence ID" value="NZ_CP014135.1"/>
</dbReference>
<evidence type="ECO:0008006" key="3">
    <source>
        <dbReference type="Google" id="ProtNLM"/>
    </source>
</evidence>
<proteinExistence type="predicted"/>
<name>A0A0X1SYU2_PSEAA</name>
<dbReference type="AlphaFoldDB" id="A0A0X1SYU2"/>
<accession>A0A0X1SYU2</accession>
<reference evidence="1 2" key="1">
    <citation type="submission" date="2016-01" db="EMBL/GenBank/DDBJ databases">
        <authorList>
            <person name="McClelland M."/>
            <person name="Jain A."/>
            <person name="Saraogi P."/>
            <person name="Mendelson R."/>
            <person name="Westerman R."/>
            <person name="SanMiguel P."/>
            <person name="Csonka L."/>
        </authorList>
    </citation>
    <scope>NUCLEOTIDE SEQUENCE [LARGE SCALE GENOMIC DNA]</scope>
    <source>
        <strain evidence="1 2">NCPPB 2472</strain>
    </source>
</reference>
<dbReference type="EMBL" id="CP014135">
    <property type="protein sequence ID" value="AMB84997.1"/>
    <property type="molecule type" value="Genomic_DNA"/>
</dbReference>
<dbReference type="OrthoDB" id="1120077at2"/>
<gene>
    <name evidence="1" type="ORF">AWM79_06610</name>
</gene>
<keyword evidence="2" id="KW-1185">Reference proteome</keyword>